<feature type="non-terminal residue" evidence="2">
    <location>
        <position position="205"/>
    </location>
</feature>
<gene>
    <name evidence="2" type="ORF">CEXT_32051</name>
</gene>
<proteinExistence type="predicted"/>
<dbReference type="AlphaFoldDB" id="A0AAV4VFB6"/>
<protein>
    <submittedName>
        <fullName evidence="2">Uncharacterized protein</fullName>
    </submittedName>
</protein>
<accession>A0AAV4VFB6</accession>
<comment type="caution">
    <text evidence="2">The sequence shown here is derived from an EMBL/GenBank/DDBJ whole genome shotgun (WGS) entry which is preliminary data.</text>
</comment>
<evidence type="ECO:0000256" key="1">
    <source>
        <dbReference type="SAM" id="MobiDB-lite"/>
    </source>
</evidence>
<feature type="compositionally biased region" description="Basic residues" evidence="1">
    <location>
        <begin position="12"/>
        <end position="31"/>
    </location>
</feature>
<reference evidence="2 3" key="1">
    <citation type="submission" date="2021-06" db="EMBL/GenBank/DDBJ databases">
        <title>Caerostris extrusa draft genome.</title>
        <authorList>
            <person name="Kono N."/>
            <person name="Arakawa K."/>
        </authorList>
    </citation>
    <scope>NUCLEOTIDE SEQUENCE [LARGE SCALE GENOMIC DNA]</scope>
</reference>
<dbReference type="EMBL" id="BPLR01014432">
    <property type="protein sequence ID" value="GIY68743.1"/>
    <property type="molecule type" value="Genomic_DNA"/>
</dbReference>
<feature type="compositionally biased region" description="Basic and acidic residues" evidence="1">
    <location>
        <begin position="1"/>
        <end position="10"/>
    </location>
</feature>
<evidence type="ECO:0000313" key="2">
    <source>
        <dbReference type="EMBL" id="GIY68743.1"/>
    </source>
</evidence>
<dbReference type="Proteomes" id="UP001054945">
    <property type="component" value="Unassembled WGS sequence"/>
</dbReference>
<evidence type="ECO:0000313" key="3">
    <source>
        <dbReference type="Proteomes" id="UP001054945"/>
    </source>
</evidence>
<feature type="region of interest" description="Disordered" evidence="1">
    <location>
        <begin position="1"/>
        <end position="42"/>
    </location>
</feature>
<sequence length="205" mass="23203">MWLQHIDPKHVAPAHRASKHVHSAASSRKHGTSTSSLKHVAPAHRARNMWHQHIERNMWHQHREPKNMWHQHIEPETCGTSTSTLTCSTSIESLNMWHQHIEPETCGTSIDPKHVALAHRPETCGTSTSSETCGTRHIEPPKHGHQHIEPETCGTNTSNPKHVAPASNPNMWHRAPSVTRHQNHELNIYYVDIDANEAIICVFLA</sequence>
<name>A0AAV4VFB6_CAEEX</name>
<organism evidence="2 3">
    <name type="scientific">Caerostris extrusa</name>
    <name type="common">Bark spider</name>
    <name type="synonym">Caerostris bankana</name>
    <dbReference type="NCBI Taxonomy" id="172846"/>
    <lineage>
        <taxon>Eukaryota</taxon>
        <taxon>Metazoa</taxon>
        <taxon>Ecdysozoa</taxon>
        <taxon>Arthropoda</taxon>
        <taxon>Chelicerata</taxon>
        <taxon>Arachnida</taxon>
        <taxon>Araneae</taxon>
        <taxon>Araneomorphae</taxon>
        <taxon>Entelegynae</taxon>
        <taxon>Araneoidea</taxon>
        <taxon>Araneidae</taxon>
        <taxon>Caerostris</taxon>
    </lineage>
</organism>
<keyword evidence="3" id="KW-1185">Reference proteome</keyword>